<sequence length="1438" mass="159903">MGDITPEHESDSQTDNELDESNRQTHNQIVPTVNVSPPSSPTRSHPSVKEDDTEAHDHDSTNKSSNDVLDLPQRAVSSTITSSHRSSADDVVPEMKKFHSPNNPVARARSNVVIDEEVLEREVRDILSGKYIQRQIRASICSVPGDIDSNGKIDIHRKRSVFMKKMPFSGKLKKSKNPKEHKLKFFEVFKFADGLDVLLMLIGVLAALGNGATYSIMLVIYKQVLNNLSNNTVANNMTLFNRSSECKTDFVNGTHPVSPTEAMKSIINYYVLLGFGSILFSYLSSVTWLTAAERQVRRVRFSLFRNILRQEIGWFDERNAGELSNRLVDDLDRIRDGIGEKVPDFITLLSQMLSSLILAFAEGWKLSLVYMAMSPLTMITFNFTIKTIVTFTVREVKAFAVSSAIAQEVLQNIRTVTAFHGQEKEEKRFADSLVAAKTTGIRKGFYMGLCQGLSTLFNYSATALTLWYGLQLTRTDCAHYSSASAFVVLFACMSATSGISQLLPNIQSFAEAAGSSVYVFDLIERCSFIDAFADSGEKPETINGDIEFENVTFAYPTRLEAPILRKLSLLIPSGKTVALVGSSGCGKSTAIQLIQRFYDPESGRILLDGRNIIRLNVTWLRSQIGVVSQEPVLFTGSVEDNIRYGKVDATDEEVEAAAKMANAHDFIMALPEKYKTPSGDKLSGGQKQRIAIARALISNPKILLLDEATSALDNTSEKIVQDALDKAKDGRTTIIIAHRLSTIRNADLIVALENGQVKERGTHHELMKQGGLYYGLVTTQSKKEQRQEKQKDGSDSESEDNETKDDNASIQNSLAGRRVSKQSMNSTGTSEGYNEATQERTIEMSKIKKFFRVPFLLQIAKFNRPEWYWILLGTLVSLGSGTVQPFYGYVFASLYDTVNEPDPDEQDRLIRVYAIICFCIGLGAGITQFLSSFSFAKSGEALTMRMRTITFGAMIRQEMSFFDQEENSVGALVTRLSSDASALKGLTGIRIGTILQSISAGIVGLTVGFTISWKITLVCLSFSPIVFLSGKLRSQIKDAKGKNQVTFVEKGSQYATQAIEHIRTVVSLHHENHFIKLYEDAFNRDLKQKFRRAHLLSLGNAITSSLSYFMQCACFGYGSKLIEAGELNFGAVYRAFCVITLCIFAVNRSLRMLPDYAKAKAAGLRIIKLHQRQSQIDPTNESGIVLKDIVGNIEFSDVHFRYPNRPTLRVLRHFSLKCLYGATTALVGPSGCGKSTAIALLQRFYDPDKGRILIDGHDIKVFNIRWWRSMIGLVQQEPILFNLSIRDNIAYGDNSREIKQEEIETAARMANIHEMIISFPQGYETLCGAKGSQLSGGQKQRIAIARALIRNPKLLLLDEATSALDNKSEKVVQATLDQARSGRTCITIAHRLSTIRNSEKIAVVNRGKLREEGTHEELLHQKGIYAQLALSQRKSGQH</sequence>
<evidence type="ECO:0000256" key="9">
    <source>
        <dbReference type="SAM" id="MobiDB-lite"/>
    </source>
</evidence>
<dbReference type="CDD" id="cd03249">
    <property type="entry name" value="ABC_MTABC3_MDL1_MDL2"/>
    <property type="match status" value="2"/>
</dbReference>
<dbReference type="SUPFAM" id="SSF52540">
    <property type="entry name" value="P-loop containing nucleoside triphosphate hydrolases"/>
    <property type="match status" value="2"/>
</dbReference>
<comment type="similarity">
    <text evidence="2">Belongs to the ABC transporter superfamily. ABCB family. Multidrug resistance exporter (TC 3.A.1.201) subfamily.</text>
</comment>
<keyword evidence="5" id="KW-0547">Nucleotide-binding</keyword>
<feature type="domain" description="ABC transmembrane type-1" evidence="12">
    <location>
        <begin position="871"/>
        <end position="1158"/>
    </location>
</feature>
<feature type="domain" description="ABC transporter" evidence="11">
    <location>
        <begin position="1193"/>
        <end position="1431"/>
    </location>
</feature>
<feature type="transmembrane region" description="Helical" evidence="10">
    <location>
        <begin position="867"/>
        <end position="892"/>
    </location>
</feature>
<dbReference type="CDD" id="cd18577">
    <property type="entry name" value="ABC_6TM_Pgp_ABCB1_D1_like"/>
    <property type="match status" value="1"/>
</dbReference>
<evidence type="ECO:0000256" key="8">
    <source>
        <dbReference type="ARBA" id="ARBA00023136"/>
    </source>
</evidence>
<evidence type="ECO:0000256" key="2">
    <source>
        <dbReference type="ARBA" id="ARBA00007577"/>
    </source>
</evidence>
<dbReference type="SMART" id="SM00382">
    <property type="entry name" value="AAA"/>
    <property type="match status" value="2"/>
</dbReference>
<dbReference type="GO" id="GO:0090374">
    <property type="term" value="P:oligopeptide export from mitochondrion"/>
    <property type="evidence" value="ECO:0007669"/>
    <property type="project" value="TreeGrafter"/>
</dbReference>
<dbReference type="FunFam" id="1.20.1560.10:FF:000009">
    <property type="entry name" value="ABC transporter B family member 1"/>
    <property type="match status" value="1"/>
</dbReference>
<feature type="region of interest" description="Disordered" evidence="9">
    <location>
        <begin position="1"/>
        <end position="103"/>
    </location>
</feature>
<evidence type="ECO:0000256" key="10">
    <source>
        <dbReference type="SAM" id="Phobius"/>
    </source>
</evidence>
<dbReference type="Gene3D" id="1.20.1560.10">
    <property type="entry name" value="ABC transporter type 1, transmembrane domain"/>
    <property type="match status" value="1"/>
</dbReference>
<evidence type="ECO:0000313" key="14">
    <source>
        <dbReference type="Proteomes" id="UP000663828"/>
    </source>
</evidence>
<feature type="compositionally biased region" description="Polar residues" evidence="9">
    <location>
        <begin position="821"/>
        <end position="836"/>
    </location>
</feature>
<evidence type="ECO:0000256" key="4">
    <source>
        <dbReference type="ARBA" id="ARBA00022692"/>
    </source>
</evidence>
<dbReference type="EMBL" id="CAJNOR010002237">
    <property type="protein sequence ID" value="CAF1266578.1"/>
    <property type="molecule type" value="Genomic_DNA"/>
</dbReference>
<evidence type="ECO:0000313" key="13">
    <source>
        <dbReference type="EMBL" id="CAF1266578.1"/>
    </source>
</evidence>
<dbReference type="GO" id="GO:0015421">
    <property type="term" value="F:ABC-type oligopeptide transporter activity"/>
    <property type="evidence" value="ECO:0007669"/>
    <property type="project" value="TreeGrafter"/>
</dbReference>
<feature type="transmembrane region" description="Helical" evidence="10">
    <location>
        <begin position="197"/>
        <end position="221"/>
    </location>
</feature>
<dbReference type="FunFam" id="3.40.50.300:FF:000302">
    <property type="entry name" value="ATP-binding cassette subfamily B member 5"/>
    <property type="match status" value="1"/>
</dbReference>
<evidence type="ECO:0000259" key="11">
    <source>
        <dbReference type="PROSITE" id="PS50893"/>
    </source>
</evidence>
<keyword evidence="6" id="KW-0067">ATP-binding</keyword>
<dbReference type="InterPro" id="IPR003593">
    <property type="entry name" value="AAA+_ATPase"/>
</dbReference>
<keyword evidence="7 10" id="KW-1133">Transmembrane helix</keyword>
<feature type="compositionally biased region" description="Low complexity" evidence="9">
    <location>
        <begin position="30"/>
        <end position="45"/>
    </location>
</feature>
<dbReference type="Pfam" id="PF00664">
    <property type="entry name" value="ABC_membrane"/>
    <property type="match status" value="2"/>
</dbReference>
<feature type="domain" description="ABC transmembrane type-1" evidence="12">
    <location>
        <begin position="201"/>
        <end position="511"/>
    </location>
</feature>
<feature type="compositionally biased region" description="Basic and acidic residues" evidence="9">
    <location>
        <begin position="47"/>
        <end position="61"/>
    </location>
</feature>
<feature type="compositionally biased region" description="Basic and acidic residues" evidence="9">
    <location>
        <begin position="1"/>
        <end position="11"/>
    </location>
</feature>
<comment type="caution">
    <text evidence="13">The sequence shown here is derived from an EMBL/GenBank/DDBJ whole genome shotgun (WGS) entry which is preliminary data.</text>
</comment>
<gene>
    <name evidence="13" type="ORF">XAT740_LOCUS27062</name>
</gene>
<reference evidence="13" key="1">
    <citation type="submission" date="2021-02" db="EMBL/GenBank/DDBJ databases">
        <authorList>
            <person name="Nowell W R."/>
        </authorList>
    </citation>
    <scope>NUCLEOTIDE SEQUENCE</scope>
</reference>
<evidence type="ECO:0000256" key="3">
    <source>
        <dbReference type="ARBA" id="ARBA00022448"/>
    </source>
</evidence>
<dbReference type="InterPro" id="IPR003439">
    <property type="entry name" value="ABC_transporter-like_ATP-bd"/>
</dbReference>
<feature type="transmembrane region" description="Helical" evidence="10">
    <location>
        <begin position="912"/>
        <end position="936"/>
    </location>
</feature>
<dbReference type="Proteomes" id="UP000663828">
    <property type="component" value="Unassembled WGS sequence"/>
</dbReference>
<feature type="compositionally biased region" description="Basic and acidic residues" evidence="9">
    <location>
        <begin position="781"/>
        <end position="794"/>
    </location>
</feature>
<dbReference type="SUPFAM" id="SSF90123">
    <property type="entry name" value="ABC transporter transmembrane region"/>
    <property type="match status" value="2"/>
</dbReference>
<dbReference type="GO" id="GO:0005524">
    <property type="term" value="F:ATP binding"/>
    <property type="evidence" value="ECO:0007669"/>
    <property type="project" value="UniProtKB-KW"/>
</dbReference>
<comment type="subcellular location">
    <subcellularLocation>
        <location evidence="1">Membrane</location>
        <topology evidence="1">Multi-pass membrane protein</topology>
    </subcellularLocation>
</comment>
<evidence type="ECO:0000259" key="12">
    <source>
        <dbReference type="PROSITE" id="PS50929"/>
    </source>
</evidence>
<name>A0A815BEP0_ADIRI</name>
<dbReference type="Pfam" id="PF00005">
    <property type="entry name" value="ABC_tran"/>
    <property type="match status" value="2"/>
</dbReference>
<dbReference type="InterPro" id="IPR027417">
    <property type="entry name" value="P-loop_NTPase"/>
</dbReference>
<keyword evidence="14" id="KW-1185">Reference proteome</keyword>
<evidence type="ECO:0000256" key="7">
    <source>
        <dbReference type="ARBA" id="ARBA00022989"/>
    </source>
</evidence>
<proteinExistence type="inferred from homology"/>
<keyword evidence="4 10" id="KW-0812">Transmembrane</keyword>
<dbReference type="PANTHER" id="PTHR43394">
    <property type="entry name" value="ATP-DEPENDENT PERMEASE MDL1, MITOCHONDRIAL"/>
    <property type="match status" value="1"/>
</dbReference>
<dbReference type="FunFam" id="3.40.50.300:FF:000205">
    <property type="entry name" value="ABC transporter B family member 4"/>
    <property type="match status" value="1"/>
</dbReference>
<organism evidence="13 14">
    <name type="scientific">Adineta ricciae</name>
    <name type="common">Rotifer</name>
    <dbReference type="NCBI Taxonomy" id="249248"/>
    <lineage>
        <taxon>Eukaryota</taxon>
        <taxon>Metazoa</taxon>
        <taxon>Spiralia</taxon>
        <taxon>Gnathifera</taxon>
        <taxon>Rotifera</taxon>
        <taxon>Eurotatoria</taxon>
        <taxon>Bdelloidea</taxon>
        <taxon>Adinetida</taxon>
        <taxon>Adinetidae</taxon>
        <taxon>Adineta</taxon>
    </lineage>
</organism>
<keyword evidence="3" id="KW-0813">Transport</keyword>
<accession>A0A815BEP0</accession>
<dbReference type="GO" id="GO:0016887">
    <property type="term" value="F:ATP hydrolysis activity"/>
    <property type="evidence" value="ECO:0007669"/>
    <property type="project" value="InterPro"/>
</dbReference>
<dbReference type="PROSITE" id="PS50929">
    <property type="entry name" value="ABC_TM1F"/>
    <property type="match status" value="2"/>
</dbReference>
<evidence type="ECO:0000256" key="1">
    <source>
        <dbReference type="ARBA" id="ARBA00004141"/>
    </source>
</evidence>
<dbReference type="Gene3D" id="3.40.50.300">
    <property type="entry name" value="P-loop containing nucleotide triphosphate hydrolases"/>
    <property type="match status" value="2"/>
</dbReference>
<dbReference type="CDD" id="cd18578">
    <property type="entry name" value="ABC_6TM_Pgp_ABCB1_D2_like"/>
    <property type="match status" value="1"/>
</dbReference>
<dbReference type="InterPro" id="IPR036640">
    <property type="entry name" value="ABC1_TM_sf"/>
</dbReference>
<evidence type="ECO:0000256" key="5">
    <source>
        <dbReference type="ARBA" id="ARBA00022741"/>
    </source>
</evidence>
<protein>
    <submittedName>
        <fullName evidence="13">Uncharacterized protein</fullName>
    </submittedName>
</protein>
<dbReference type="PROSITE" id="PS50893">
    <property type="entry name" value="ABC_TRANSPORTER_2"/>
    <property type="match status" value="2"/>
</dbReference>
<dbReference type="InterPro" id="IPR039421">
    <property type="entry name" value="Type_1_exporter"/>
</dbReference>
<keyword evidence="8 10" id="KW-0472">Membrane</keyword>
<dbReference type="PROSITE" id="PS00211">
    <property type="entry name" value="ABC_TRANSPORTER_1"/>
    <property type="match status" value="2"/>
</dbReference>
<feature type="domain" description="ABC transporter" evidence="11">
    <location>
        <begin position="546"/>
        <end position="779"/>
    </location>
</feature>
<feature type="transmembrane region" description="Helical" evidence="10">
    <location>
        <begin position="267"/>
        <end position="291"/>
    </location>
</feature>
<evidence type="ECO:0000256" key="6">
    <source>
        <dbReference type="ARBA" id="ARBA00022840"/>
    </source>
</evidence>
<feature type="region of interest" description="Disordered" evidence="9">
    <location>
        <begin position="780"/>
        <end position="837"/>
    </location>
</feature>
<dbReference type="PANTHER" id="PTHR43394:SF27">
    <property type="entry name" value="ATP-DEPENDENT TRANSLOCASE ABCB1-LIKE"/>
    <property type="match status" value="1"/>
</dbReference>
<dbReference type="InterPro" id="IPR017871">
    <property type="entry name" value="ABC_transporter-like_CS"/>
</dbReference>
<dbReference type="GO" id="GO:0005743">
    <property type="term" value="C:mitochondrial inner membrane"/>
    <property type="evidence" value="ECO:0007669"/>
    <property type="project" value="TreeGrafter"/>
</dbReference>
<dbReference type="InterPro" id="IPR011527">
    <property type="entry name" value="ABC1_TM_dom"/>
</dbReference>